<name>A0A2J8SMG7_PONAB</name>
<reference evidence="1" key="1">
    <citation type="submission" date="2017-12" db="EMBL/GenBank/DDBJ databases">
        <title>High-resolution comparative analysis of great ape genomes.</title>
        <authorList>
            <person name="Pollen A."/>
            <person name="Hastie A."/>
            <person name="Hormozdiari F."/>
            <person name="Dougherty M."/>
            <person name="Liu R."/>
            <person name="Chaisson M."/>
            <person name="Hoppe E."/>
            <person name="Hill C."/>
            <person name="Pang A."/>
            <person name="Hillier L."/>
            <person name="Baker C."/>
            <person name="Armstrong J."/>
            <person name="Shendure J."/>
            <person name="Paten B."/>
            <person name="Wilson R."/>
            <person name="Chao H."/>
            <person name="Schneider V."/>
            <person name="Ventura M."/>
            <person name="Kronenberg Z."/>
            <person name="Murali S."/>
            <person name="Gordon D."/>
            <person name="Cantsilieris S."/>
            <person name="Munson K."/>
            <person name="Nelson B."/>
            <person name="Raja A."/>
            <person name="Underwood J."/>
            <person name="Diekhans M."/>
            <person name="Fiddes I."/>
            <person name="Haussler D."/>
            <person name="Eichler E."/>
        </authorList>
    </citation>
    <scope>NUCLEOTIDE SEQUENCE [LARGE SCALE GENOMIC DNA]</scope>
    <source>
        <strain evidence="1">Susie</strain>
    </source>
</reference>
<protein>
    <submittedName>
        <fullName evidence="1">SLC2A1 isoform 4</fullName>
    </submittedName>
</protein>
<gene>
    <name evidence="1" type="ORF">CR201_G0041981</name>
</gene>
<organism evidence="1">
    <name type="scientific">Pongo abelii</name>
    <name type="common">Sumatran orangutan</name>
    <name type="synonym">Pongo pygmaeus abelii</name>
    <dbReference type="NCBI Taxonomy" id="9601"/>
    <lineage>
        <taxon>Eukaryota</taxon>
        <taxon>Metazoa</taxon>
        <taxon>Chordata</taxon>
        <taxon>Craniata</taxon>
        <taxon>Vertebrata</taxon>
        <taxon>Euteleostomi</taxon>
        <taxon>Mammalia</taxon>
        <taxon>Eutheria</taxon>
        <taxon>Euarchontoglires</taxon>
        <taxon>Primates</taxon>
        <taxon>Haplorrhini</taxon>
        <taxon>Catarrhini</taxon>
        <taxon>Hominidae</taxon>
        <taxon>Pongo</taxon>
    </lineage>
</organism>
<proteinExistence type="predicted"/>
<dbReference type="EMBL" id="NDHI03003559">
    <property type="protein sequence ID" value="PNJ21958.1"/>
    <property type="molecule type" value="Genomic_DNA"/>
</dbReference>
<dbReference type="AlphaFoldDB" id="A0A2J8SMG7"/>
<sequence>MEPSSKVYLWKIGPVHTSVGQPSISQLYKVSNHGVAFWGYHVV</sequence>
<accession>A0A2J8SMG7</accession>
<evidence type="ECO:0000313" key="1">
    <source>
        <dbReference type="EMBL" id="PNJ21958.1"/>
    </source>
</evidence>
<comment type="caution">
    <text evidence="1">The sequence shown here is derived from an EMBL/GenBank/DDBJ whole genome shotgun (WGS) entry which is preliminary data.</text>
</comment>